<proteinExistence type="predicted"/>
<comment type="caution">
    <text evidence="2">The sequence shown here is derived from an EMBL/GenBank/DDBJ whole genome shotgun (WGS) entry which is preliminary data.</text>
</comment>
<accession>A0A3N0YXL0</accession>
<dbReference type="AlphaFoldDB" id="A0A3N0YXL0"/>
<sequence length="124" mass="14204">MVDPTGKRRLQPADTHELLSNEVRIKDGGMKEEGLIEVGQMIRLPRCCWRARLAPLGGSYFNDIIHPQHSAAKKEKEHKKENCDGEMDRNKKLWLQTETASVSKISDRLSQRVNRVDSQQEHTA</sequence>
<dbReference type="EMBL" id="RJVU01019434">
    <property type="protein sequence ID" value="ROL50762.1"/>
    <property type="molecule type" value="Genomic_DNA"/>
</dbReference>
<feature type="region of interest" description="Disordered" evidence="1">
    <location>
        <begin position="70"/>
        <end position="91"/>
    </location>
</feature>
<gene>
    <name evidence="2" type="ORF">DPX16_15006</name>
</gene>
<evidence type="ECO:0000313" key="2">
    <source>
        <dbReference type="EMBL" id="ROL50762.1"/>
    </source>
</evidence>
<dbReference type="Proteomes" id="UP000281406">
    <property type="component" value="Unassembled WGS sequence"/>
</dbReference>
<keyword evidence="3" id="KW-1185">Reference proteome</keyword>
<feature type="compositionally biased region" description="Basic and acidic residues" evidence="1">
    <location>
        <begin position="72"/>
        <end position="91"/>
    </location>
</feature>
<evidence type="ECO:0000313" key="3">
    <source>
        <dbReference type="Proteomes" id="UP000281406"/>
    </source>
</evidence>
<name>A0A3N0YXL0_ANAGA</name>
<protein>
    <submittedName>
        <fullName evidence="2">Uncharacterized protein</fullName>
    </submittedName>
</protein>
<reference evidence="2 3" key="1">
    <citation type="submission" date="2018-10" db="EMBL/GenBank/DDBJ databases">
        <title>Genome assembly for a Yunnan-Guizhou Plateau 3E fish, Anabarilius grahami (Regan), and its evolutionary and genetic applications.</title>
        <authorList>
            <person name="Jiang W."/>
        </authorList>
    </citation>
    <scope>NUCLEOTIDE SEQUENCE [LARGE SCALE GENOMIC DNA]</scope>
    <source>
        <strain evidence="2">AG-KIZ</strain>
        <tissue evidence="2">Muscle</tissue>
    </source>
</reference>
<evidence type="ECO:0000256" key="1">
    <source>
        <dbReference type="SAM" id="MobiDB-lite"/>
    </source>
</evidence>
<organism evidence="2 3">
    <name type="scientific">Anabarilius grahami</name>
    <name type="common">Kanglang fish</name>
    <name type="synonym">Barilius grahami</name>
    <dbReference type="NCBI Taxonomy" id="495550"/>
    <lineage>
        <taxon>Eukaryota</taxon>
        <taxon>Metazoa</taxon>
        <taxon>Chordata</taxon>
        <taxon>Craniata</taxon>
        <taxon>Vertebrata</taxon>
        <taxon>Euteleostomi</taxon>
        <taxon>Actinopterygii</taxon>
        <taxon>Neopterygii</taxon>
        <taxon>Teleostei</taxon>
        <taxon>Ostariophysi</taxon>
        <taxon>Cypriniformes</taxon>
        <taxon>Xenocyprididae</taxon>
        <taxon>Xenocypridinae</taxon>
        <taxon>Xenocypridinae incertae sedis</taxon>
        <taxon>Anabarilius</taxon>
    </lineage>
</organism>